<dbReference type="Pfam" id="PF07562">
    <property type="entry name" value="NCD3G"/>
    <property type="match status" value="1"/>
</dbReference>
<evidence type="ECO:0000256" key="4">
    <source>
        <dbReference type="ARBA" id="ARBA00022692"/>
    </source>
</evidence>
<feature type="transmembrane region" description="Helical" evidence="12">
    <location>
        <begin position="636"/>
        <end position="659"/>
    </location>
</feature>
<evidence type="ECO:0000256" key="1">
    <source>
        <dbReference type="ARBA" id="ARBA00004651"/>
    </source>
</evidence>
<dbReference type="PRINTS" id="PR00248">
    <property type="entry name" value="GPCRMGR"/>
</dbReference>
<feature type="transmembrane region" description="Helical" evidence="12">
    <location>
        <begin position="521"/>
        <end position="544"/>
    </location>
</feature>
<evidence type="ECO:0000256" key="9">
    <source>
        <dbReference type="ARBA" id="ARBA00023170"/>
    </source>
</evidence>
<protein>
    <recommendedName>
        <fullName evidence="13">G-protein coupled receptors family 3 profile domain-containing protein</fullName>
    </recommendedName>
</protein>
<feature type="transmembrane region" description="Helical" evidence="12">
    <location>
        <begin position="591"/>
        <end position="615"/>
    </location>
</feature>
<dbReference type="Pfam" id="PF00003">
    <property type="entry name" value="7tm_3"/>
    <property type="match status" value="1"/>
</dbReference>
<keyword evidence="9" id="KW-0675">Receptor</keyword>
<reference evidence="14" key="3">
    <citation type="submission" date="2025-09" db="UniProtKB">
        <authorList>
            <consortium name="Ensembl"/>
        </authorList>
    </citation>
    <scope>IDENTIFICATION</scope>
    <source>
        <strain evidence="14">Thorbecke</strain>
    </source>
</reference>
<keyword evidence="15" id="KW-1185">Reference proteome</keyword>
<dbReference type="PANTHER" id="PTHR24061:SF545">
    <property type="entry name" value="VOMERONASAL 2, RECEPTOR 118-RELATED"/>
    <property type="match status" value="1"/>
</dbReference>
<evidence type="ECO:0000256" key="5">
    <source>
        <dbReference type="ARBA" id="ARBA00022729"/>
    </source>
</evidence>
<dbReference type="FunFam" id="2.10.50.30:FF:000002">
    <property type="entry name" value="Vomeronasal 2 receptor, h1"/>
    <property type="match status" value="1"/>
</dbReference>
<evidence type="ECO:0000256" key="3">
    <source>
        <dbReference type="ARBA" id="ARBA00022475"/>
    </source>
</evidence>
<evidence type="ECO:0000259" key="13">
    <source>
        <dbReference type="PROSITE" id="PS50259"/>
    </source>
</evidence>
<evidence type="ECO:0000313" key="15">
    <source>
        <dbReference type="Proteomes" id="UP000001811"/>
    </source>
</evidence>
<keyword evidence="5" id="KW-0732">Signal</keyword>
<accession>G1TWP2</accession>
<dbReference type="Pfam" id="PF01094">
    <property type="entry name" value="ANF_receptor"/>
    <property type="match status" value="1"/>
</dbReference>
<dbReference type="InterPro" id="IPR000068">
    <property type="entry name" value="GPCR_3_Ca_sens_rcpt-rel"/>
</dbReference>
<dbReference type="InterPro" id="IPR011500">
    <property type="entry name" value="GPCR_3_9-Cys_dom"/>
</dbReference>
<dbReference type="GO" id="GO:0005886">
    <property type="term" value="C:plasma membrane"/>
    <property type="evidence" value="ECO:0007669"/>
    <property type="project" value="UniProtKB-SubCell"/>
</dbReference>
<dbReference type="InterPro" id="IPR001828">
    <property type="entry name" value="ANF_lig-bd_rcpt"/>
</dbReference>
<evidence type="ECO:0000256" key="10">
    <source>
        <dbReference type="ARBA" id="ARBA00023180"/>
    </source>
</evidence>
<organism evidence="14 15">
    <name type="scientific">Oryctolagus cuniculus</name>
    <name type="common">Rabbit</name>
    <dbReference type="NCBI Taxonomy" id="9986"/>
    <lineage>
        <taxon>Eukaryota</taxon>
        <taxon>Metazoa</taxon>
        <taxon>Chordata</taxon>
        <taxon>Craniata</taxon>
        <taxon>Vertebrata</taxon>
        <taxon>Euteleostomi</taxon>
        <taxon>Mammalia</taxon>
        <taxon>Eutheria</taxon>
        <taxon>Euarchontoglires</taxon>
        <taxon>Glires</taxon>
        <taxon>Lagomorpha</taxon>
        <taxon>Leporidae</taxon>
        <taxon>Oryctolagus</taxon>
    </lineage>
</organism>
<evidence type="ECO:0000256" key="8">
    <source>
        <dbReference type="ARBA" id="ARBA00023136"/>
    </source>
</evidence>
<dbReference type="Gene3D" id="2.10.50.30">
    <property type="entry name" value="GPCR, family 3, nine cysteines domain"/>
    <property type="match status" value="1"/>
</dbReference>
<keyword evidence="8 12" id="KW-0472">Membrane</keyword>
<dbReference type="CDD" id="cd15283">
    <property type="entry name" value="7tmC_V2R_pheromone"/>
    <property type="match status" value="1"/>
</dbReference>
<keyword evidence="10" id="KW-0325">Glycoprotein</keyword>
<feature type="transmembrane region" description="Helical" evidence="12">
    <location>
        <begin position="747"/>
        <end position="770"/>
    </location>
</feature>
<comment type="similarity">
    <text evidence="2">Belongs to the G-protein coupled receptor 3 family.</text>
</comment>
<dbReference type="InterPro" id="IPR028082">
    <property type="entry name" value="Peripla_BP_I"/>
</dbReference>
<dbReference type="Ensembl" id="ENSOCUT00000026366.3">
    <property type="protein sequence ID" value="ENSOCUP00000021488.2"/>
    <property type="gene ID" value="ENSOCUG00000025184.3"/>
</dbReference>
<feature type="domain" description="G-protein coupled receptors family 3 profile" evidence="13">
    <location>
        <begin position="521"/>
        <end position="785"/>
    </location>
</feature>
<dbReference type="PROSITE" id="PS50259">
    <property type="entry name" value="G_PROTEIN_RECEP_F3_4"/>
    <property type="match status" value="1"/>
</dbReference>
<keyword evidence="6 12" id="KW-1133">Transmembrane helix</keyword>
<name>G1TWP2_RABIT</name>
<dbReference type="InterPro" id="IPR000337">
    <property type="entry name" value="GPCR_3"/>
</dbReference>
<dbReference type="SUPFAM" id="SSF53822">
    <property type="entry name" value="Periplasmic binding protein-like I"/>
    <property type="match status" value="1"/>
</dbReference>
<dbReference type="Bgee" id="ENSOCUG00000025184">
    <property type="expression patterns" value="Expressed in testis and 7 other cell types or tissues"/>
</dbReference>
<evidence type="ECO:0000256" key="7">
    <source>
        <dbReference type="ARBA" id="ARBA00023040"/>
    </source>
</evidence>
<proteinExistence type="inferred from homology"/>
<dbReference type="eggNOG" id="KOG1056">
    <property type="taxonomic scope" value="Eukaryota"/>
</dbReference>
<evidence type="ECO:0000313" key="14">
    <source>
        <dbReference type="Ensembl" id="ENSOCUP00000021488.2"/>
    </source>
</evidence>
<sequence>MLSCRLQPKSYQYLLAFIFAIEEVNRSPHLLPNVSLGFDLYNAIHSEWKTLESTLTWLSAVGKAIPNYTCVRKSKSVAVITGNTGAISAQIGTLLELYKFPQLTYGPFDQILGENHQFTYQMAPRESSLAMGMVSLMLHFHWTWVGLVISEDTRGIQFLWDIRQEMNKNEICEAFVEMLSVTDRTYASLEWHYLFRIIESTANVVVIYGDTNSLMSLSFWRHGLLVTWKVWITTSQWDFITSETEIMMDTFHGTLSFSYSHNEIPGFKHFLKTVNPSKYPEDFYLTKFWFIYFPCSISKADCETLQGCPANASLEDLPVHVFDMSMSEGSYHIYNAVYAVAHTLHEMLLQRVEVQPVWNGDGLTMYPWQLNSFLKNIKFDNSVGDEVNLDQERVSRKDYDILNYWNFPQGLHLQVKVGKFSPRAPHGHRLSISEEMIEWNVEFKEIPHSVCSESCGPGFRKTHQEGQAACCFDCTPCPEHEISNETDVEQCVRCLDDQYPNPARDRCLPKVVVFLAYEDPLGAALAGVALGFSVLTALVLVVFVKHRNTPLVKANNRNLSYTLLASLCLCFLCSLLFLGRPNTATCILQQTTFAIMFTVAVSTILAKTITVVLAFKATAPGKRMRQWLVSGAPNSVIPICSLLQVMLCGIWLGTCPPFIDTDTHAEPQQLLVLCNKGSATLFYLVLGYLGSLALGSFSVAFLARSLPDTFNEAKYLTFSMLVFCSVWVTFIPVYHSTKGKVMVAVEVFSILASSAGLLGCIFAPKCYILLVRPNRNVLQGIKFYKMKARAKSNHTKSCTPNTFPV</sequence>
<dbReference type="Gene3D" id="3.40.50.2300">
    <property type="match status" value="2"/>
</dbReference>
<feature type="transmembrane region" description="Helical" evidence="12">
    <location>
        <begin position="715"/>
        <end position="735"/>
    </location>
</feature>
<dbReference type="Proteomes" id="UP000001811">
    <property type="component" value="Unplaced"/>
</dbReference>
<reference evidence="14" key="2">
    <citation type="submission" date="2025-08" db="UniProtKB">
        <authorList>
            <consortium name="Ensembl"/>
        </authorList>
    </citation>
    <scope>IDENTIFICATION</scope>
    <source>
        <strain evidence="14">Thorbecke</strain>
    </source>
</reference>
<evidence type="ECO:0000256" key="11">
    <source>
        <dbReference type="ARBA" id="ARBA00023224"/>
    </source>
</evidence>
<evidence type="ECO:0000256" key="6">
    <source>
        <dbReference type="ARBA" id="ARBA00022989"/>
    </source>
</evidence>
<comment type="subcellular location">
    <subcellularLocation>
        <location evidence="1">Cell membrane</location>
        <topology evidence="1">Multi-pass membrane protein</topology>
    </subcellularLocation>
</comment>
<dbReference type="CDD" id="cd06365">
    <property type="entry name" value="PBP1_pheromone_receptor"/>
    <property type="match status" value="1"/>
</dbReference>
<dbReference type="GeneTree" id="ENSGT00950000183069"/>
<reference evidence="14 15" key="1">
    <citation type="journal article" date="2011" name="Nature">
        <title>A high-resolution map of human evolutionary constraint using 29 mammals.</title>
        <authorList>
            <person name="Lindblad-Toh K."/>
            <person name="Garber M."/>
            <person name="Zuk O."/>
            <person name="Lin M.F."/>
            <person name="Parker B.J."/>
            <person name="Washietl S."/>
            <person name="Kheradpour P."/>
            <person name="Ernst J."/>
            <person name="Jordan G."/>
            <person name="Mauceli E."/>
            <person name="Ward L.D."/>
            <person name="Lowe C.B."/>
            <person name="Holloway A.K."/>
            <person name="Clamp M."/>
            <person name="Gnerre S."/>
            <person name="Alfoldi J."/>
            <person name="Beal K."/>
            <person name="Chang J."/>
            <person name="Clawson H."/>
            <person name="Cuff J."/>
            <person name="Di Palma F."/>
            <person name="Fitzgerald S."/>
            <person name="Flicek P."/>
            <person name="Guttman M."/>
            <person name="Hubisz M.J."/>
            <person name="Jaffe D.B."/>
            <person name="Jungreis I."/>
            <person name="Kent W.J."/>
            <person name="Kostka D."/>
            <person name="Lara M."/>
            <person name="Martins A.L."/>
            <person name="Massingham T."/>
            <person name="Moltke I."/>
            <person name="Raney B.J."/>
            <person name="Rasmussen M.D."/>
            <person name="Robinson J."/>
            <person name="Stark A."/>
            <person name="Vilella A.J."/>
            <person name="Wen J."/>
            <person name="Xie X."/>
            <person name="Zody M.C."/>
            <person name="Baldwin J."/>
            <person name="Bloom T."/>
            <person name="Chin C.W."/>
            <person name="Heiman D."/>
            <person name="Nicol R."/>
            <person name="Nusbaum C."/>
            <person name="Young S."/>
            <person name="Wilkinson J."/>
            <person name="Worley K.C."/>
            <person name="Kovar C.L."/>
            <person name="Muzny D.M."/>
            <person name="Gibbs R.A."/>
            <person name="Cree A."/>
            <person name="Dihn H.H."/>
            <person name="Fowler G."/>
            <person name="Jhangiani S."/>
            <person name="Joshi V."/>
            <person name="Lee S."/>
            <person name="Lewis L.R."/>
            <person name="Nazareth L.V."/>
            <person name="Okwuonu G."/>
            <person name="Santibanez J."/>
            <person name="Warren W.C."/>
            <person name="Mardis E.R."/>
            <person name="Weinstock G.M."/>
            <person name="Wilson R.K."/>
            <person name="Delehaunty K."/>
            <person name="Dooling D."/>
            <person name="Fronik C."/>
            <person name="Fulton L."/>
            <person name="Fulton B."/>
            <person name="Graves T."/>
            <person name="Minx P."/>
            <person name="Sodergren E."/>
            <person name="Birney E."/>
            <person name="Margulies E.H."/>
            <person name="Herrero J."/>
            <person name="Green E.D."/>
            <person name="Haussler D."/>
            <person name="Siepel A."/>
            <person name="Goldman N."/>
            <person name="Pollard K.S."/>
            <person name="Pedersen J.S."/>
            <person name="Lander E.S."/>
            <person name="Kellis M."/>
        </authorList>
    </citation>
    <scope>NUCLEOTIDE SEQUENCE [LARGE SCALE GENOMIC DNA]</scope>
    <source>
        <strain evidence="15">Thorbecke</strain>
    </source>
</reference>
<evidence type="ECO:0000256" key="12">
    <source>
        <dbReference type="SAM" id="Phobius"/>
    </source>
</evidence>
<dbReference type="GO" id="GO:0004930">
    <property type="term" value="F:G protein-coupled receptor activity"/>
    <property type="evidence" value="ECO:0007669"/>
    <property type="project" value="UniProtKB-KW"/>
</dbReference>
<dbReference type="InterPro" id="IPR017978">
    <property type="entry name" value="GPCR_3_C"/>
</dbReference>
<keyword evidence="4 12" id="KW-0812">Transmembrane</keyword>
<keyword evidence="7" id="KW-0297">G-protein coupled receptor</keyword>
<dbReference type="PRINTS" id="PR01535">
    <property type="entry name" value="VOMERONASL2R"/>
</dbReference>
<evidence type="ECO:0000256" key="2">
    <source>
        <dbReference type="ARBA" id="ARBA00007242"/>
    </source>
</evidence>
<dbReference type="InterPro" id="IPR038550">
    <property type="entry name" value="GPCR_3_9-Cys_sf"/>
</dbReference>
<dbReference type="InParanoid" id="G1TWP2"/>
<dbReference type="AlphaFoldDB" id="G1TWP2"/>
<keyword evidence="3" id="KW-1003">Cell membrane</keyword>
<dbReference type="HOGENOM" id="CLU_005389_5_0_1"/>
<dbReference type="PANTHER" id="PTHR24061">
    <property type="entry name" value="CALCIUM-SENSING RECEPTOR-RELATED"/>
    <property type="match status" value="1"/>
</dbReference>
<feature type="transmembrane region" description="Helical" evidence="12">
    <location>
        <begin position="679"/>
        <end position="703"/>
    </location>
</feature>
<dbReference type="FunFam" id="3.40.50.2300:FF:000024">
    <property type="entry name" value="Vomeronasal 2, receptor 73"/>
    <property type="match status" value="1"/>
</dbReference>
<keyword evidence="11" id="KW-0807">Transducer</keyword>
<feature type="transmembrane region" description="Helical" evidence="12">
    <location>
        <begin position="559"/>
        <end position="579"/>
    </location>
</feature>
<dbReference type="PaxDb" id="9986-ENSOCUP00000021488"/>
<dbReference type="InterPro" id="IPR004073">
    <property type="entry name" value="GPCR_3_vmron_rcpt_2"/>
</dbReference>